<proteinExistence type="predicted"/>
<dbReference type="EMBL" id="MAYW01000439">
    <property type="protein sequence ID" value="ODS29628.1"/>
    <property type="molecule type" value="Genomic_DNA"/>
</dbReference>
<dbReference type="AlphaFoldDB" id="A0A1E3X222"/>
<organism evidence="1 2">
    <name type="scientific">Candidatus Scalindua rubra</name>
    <dbReference type="NCBI Taxonomy" id="1872076"/>
    <lineage>
        <taxon>Bacteria</taxon>
        <taxon>Pseudomonadati</taxon>
        <taxon>Planctomycetota</taxon>
        <taxon>Candidatus Brocadiia</taxon>
        <taxon>Candidatus Brocadiales</taxon>
        <taxon>Candidatus Scalinduaceae</taxon>
        <taxon>Candidatus Scalindua</taxon>
    </lineage>
</organism>
<gene>
    <name evidence="1" type="ORF">SCARUB_05274</name>
</gene>
<sequence length="88" mass="10109">MYPSLEKENNESAFTLETEDESVFIRKFGGLKTSSARPLRSLAERRSGVPPTSVRLRWRSAELPLERKCPALQKLPLSRSRHSAQLRR</sequence>
<evidence type="ECO:0000313" key="1">
    <source>
        <dbReference type="EMBL" id="ODS29628.1"/>
    </source>
</evidence>
<evidence type="ECO:0000313" key="2">
    <source>
        <dbReference type="Proteomes" id="UP000094056"/>
    </source>
</evidence>
<reference evidence="1 2" key="1">
    <citation type="submission" date="2016-07" db="EMBL/GenBank/DDBJ databases">
        <title>Draft genome of Scalindua rubra, obtained from a brine-seawater interface in the Red Sea, sheds light on salt adaptation in anammox bacteria.</title>
        <authorList>
            <person name="Speth D.R."/>
            <person name="Lagkouvardos I."/>
            <person name="Wang Y."/>
            <person name="Qian P.-Y."/>
            <person name="Dutilh B.E."/>
            <person name="Jetten M.S."/>
        </authorList>
    </citation>
    <scope>NUCLEOTIDE SEQUENCE [LARGE SCALE GENOMIC DNA]</scope>
    <source>
        <strain evidence="1">BSI-1</strain>
    </source>
</reference>
<protein>
    <submittedName>
        <fullName evidence="1">Uncharacterized protein</fullName>
    </submittedName>
</protein>
<accession>A0A1E3X222</accession>
<dbReference type="Proteomes" id="UP000094056">
    <property type="component" value="Unassembled WGS sequence"/>
</dbReference>
<name>A0A1E3X222_9BACT</name>
<comment type="caution">
    <text evidence="1">The sequence shown here is derived from an EMBL/GenBank/DDBJ whole genome shotgun (WGS) entry which is preliminary data.</text>
</comment>